<reference evidence="5" key="2">
    <citation type="submission" date="2015-01" db="EMBL/GenBank/DDBJ databases">
        <title>Evolutionary Origins and Diversification of the Mycorrhizal Mutualists.</title>
        <authorList>
            <consortium name="DOE Joint Genome Institute"/>
            <consortium name="Mycorrhizal Genomics Consortium"/>
            <person name="Kohler A."/>
            <person name="Kuo A."/>
            <person name="Nagy L.G."/>
            <person name="Floudas D."/>
            <person name="Copeland A."/>
            <person name="Barry K.W."/>
            <person name="Cichocki N."/>
            <person name="Veneault-Fourrey C."/>
            <person name="LaButti K."/>
            <person name="Lindquist E.A."/>
            <person name="Lipzen A."/>
            <person name="Lundell T."/>
            <person name="Morin E."/>
            <person name="Murat C."/>
            <person name="Riley R."/>
            <person name="Ohm R."/>
            <person name="Sun H."/>
            <person name="Tunlid A."/>
            <person name="Henrissat B."/>
            <person name="Grigoriev I.V."/>
            <person name="Hibbett D.S."/>
            <person name="Martin F."/>
        </authorList>
    </citation>
    <scope>NUCLEOTIDE SEQUENCE [LARGE SCALE GENOMIC DNA]</scope>
    <source>
        <strain evidence="5">MUT 4182</strain>
    </source>
</reference>
<dbReference type="AlphaFoldDB" id="A0A0C3QAP1"/>
<reference evidence="4 5" key="1">
    <citation type="submission" date="2014-04" db="EMBL/GenBank/DDBJ databases">
        <authorList>
            <consortium name="DOE Joint Genome Institute"/>
            <person name="Kuo A."/>
            <person name="Girlanda M."/>
            <person name="Perotto S."/>
            <person name="Kohler A."/>
            <person name="Nagy L.G."/>
            <person name="Floudas D."/>
            <person name="Copeland A."/>
            <person name="Barry K.W."/>
            <person name="Cichocki N."/>
            <person name="Veneault-Fourrey C."/>
            <person name="LaButti K."/>
            <person name="Lindquist E.A."/>
            <person name="Lipzen A."/>
            <person name="Lundell T."/>
            <person name="Morin E."/>
            <person name="Murat C."/>
            <person name="Sun H."/>
            <person name="Tunlid A."/>
            <person name="Henrissat B."/>
            <person name="Grigoriev I.V."/>
            <person name="Hibbett D.S."/>
            <person name="Martin F."/>
            <person name="Nordberg H.P."/>
            <person name="Cantor M.N."/>
            <person name="Hua S.X."/>
        </authorList>
    </citation>
    <scope>NUCLEOTIDE SEQUENCE [LARGE SCALE GENOMIC DNA]</scope>
    <source>
        <strain evidence="4 5">MUT 4182</strain>
    </source>
</reference>
<feature type="domain" description="CBM1" evidence="3">
    <location>
        <begin position="22"/>
        <end position="52"/>
    </location>
</feature>
<dbReference type="InterPro" id="IPR035971">
    <property type="entry name" value="CBD_sf"/>
</dbReference>
<name>A0A0C3QAP1_9AGAM</name>
<dbReference type="Proteomes" id="UP000054248">
    <property type="component" value="Unassembled WGS sequence"/>
</dbReference>
<dbReference type="Pfam" id="PF00734">
    <property type="entry name" value="CBM_1"/>
    <property type="match status" value="1"/>
</dbReference>
<dbReference type="GO" id="GO:0030248">
    <property type="term" value="F:cellulose binding"/>
    <property type="evidence" value="ECO:0007669"/>
    <property type="project" value="InterPro"/>
</dbReference>
<dbReference type="HOGENOM" id="CLU_2442495_0_0_1"/>
<keyword evidence="5" id="KW-1185">Reference proteome</keyword>
<evidence type="ECO:0000313" key="5">
    <source>
        <dbReference type="Proteomes" id="UP000054248"/>
    </source>
</evidence>
<sequence length="90" mass="10158">MQPLLLITTLATLGTLSSAVQQPYGQCAGSTYTGDTTCPTGYYCAFQNPWCEFVMSSGYSYNHHHNFYRVDILSDNVDLDVHHYRVTQEI</sequence>
<protein>
    <recommendedName>
        <fullName evidence="3">CBM1 domain-containing protein</fullName>
    </recommendedName>
</protein>
<feature type="chain" id="PRO_5002180677" description="CBM1 domain-containing protein" evidence="2">
    <location>
        <begin position="20"/>
        <end position="90"/>
    </location>
</feature>
<dbReference type="OrthoDB" id="2119228at2759"/>
<evidence type="ECO:0000313" key="4">
    <source>
        <dbReference type="EMBL" id="KIO27360.1"/>
    </source>
</evidence>
<gene>
    <name evidence="4" type="ORF">M407DRAFT_23405</name>
</gene>
<dbReference type="InterPro" id="IPR000254">
    <property type="entry name" value="CBD"/>
</dbReference>
<dbReference type="SUPFAM" id="SSF57180">
    <property type="entry name" value="Cellulose-binding domain"/>
    <property type="match status" value="1"/>
</dbReference>
<organism evidence="4 5">
    <name type="scientific">Tulasnella calospora MUT 4182</name>
    <dbReference type="NCBI Taxonomy" id="1051891"/>
    <lineage>
        <taxon>Eukaryota</taxon>
        <taxon>Fungi</taxon>
        <taxon>Dikarya</taxon>
        <taxon>Basidiomycota</taxon>
        <taxon>Agaricomycotina</taxon>
        <taxon>Agaricomycetes</taxon>
        <taxon>Cantharellales</taxon>
        <taxon>Tulasnellaceae</taxon>
        <taxon>Tulasnella</taxon>
    </lineage>
</organism>
<evidence type="ECO:0000259" key="3">
    <source>
        <dbReference type="SMART" id="SM00236"/>
    </source>
</evidence>
<dbReference type="EMBL" id="KN823010">
    <property type="protein sequence ID" value="KIO27360.1"/>
    <property type="molecule type" value="Genomic_DNA"/>
</dbReference>
<proteinExistence type="predicted"/>
<keyword evidence="1 2" id="KW-0732">Signal</keyword>
<dbReference type="SMART" id="SM00236">
    <property type="entry name" value="fCBD"/>
    <property type="match status" value="1"/>
</dbReference>
<evidence type="ECO:0000256" key="1">
    <source>
        <dbReference type="ARBA" id="ARBA00022729"/>
    </source>
</evidence>
<feature type="signal peptide" evidence="2">
    <location>
        <begin position="1"/>
        <end position="19"/>
    </location>
</feature>
<evidence type="ECO:0000256" key="2">
    <source>
        <dbReference type="SAM" id="SignalP"/>
    </source>
</evidence>
<dbReference type="GO" id="GO:0005975">
    <property type="term" value="P:carbohydrate metabolic process"/>
    <property type="evidence" value="ECO:0007669"/>
    <property type="project" value="InterPro"/>
</dbReference>
<dbReference type="GO" id="GO:0005576">
    <property type="term" value="C:extracellular region"/>
    <property type="evidence" value="ECO:0007669"/>
    <property type="project" value="InterPro"/>
</dbReference>
<accession>A0A0C3QAP1</accession>